<comment type="caution">
    <text evidence="1">The sequence shown here is derived from an EMBL/GenBank/DDBJ whole genome shotgun (WGS) entry which is preliminary data.</text>
</comment>
<proteinExistence type="predicted"/>
<keyword evidence="4" id="KW-1185">Reference proteome</keyword>
<organism evidence="1 3">
    <name type="scientific">Catenibacterium mitsuokai</name>
    <dbReference type="NCBI Taxonomy" id="100886"/>
    <lineage>
        <taxon>Bacteria</taxon>
        <taxon>Bacillati</taxon>
        <taxon>Bacillota</taxon>
        <taxon>Erysipelotrichia</taxon>
        <taxon>Erysipelotrichales</taxon>
        <taxon>Coprobacillaceae</taxon>
        <taxon>Catenibacterium</taxon>
    </lineage>
</organism>
<dbReference type="EMBL" id="JAHOEL010000035">
    <property type="protein sequence ID" value="MBV3392922.1"/>
    <property type="molecule type" value="Genomic_DNA"/>
</dbReference>
<protein>
    <submittedName>
        <fullName evidence="1">ROK family protein</fullName>
    </submittedName>
</protein>
<dbReference type="PANTHER" id="PTHR18964">
    <property type="entry name" value="ROK (REPRESSOR, ORF, KINASE) FAMILY"/>
    <property type="match status" value="1"/>
</dbReference>
<sequence length="290" mass="32198">MDMLLGIDVGGTSVKYATCDEKGHLFDKGSFKTPDTLEDMYQAIETIYKERDVDGIALSMPGAVASDEGVIYGASAIDYIHGPNIKKDLEERLQTRVELENDANCAALAEVWLGAAKDNQDCCFVVCGTGIGGAVIKDKKIHKGKHLHGGEFGYMINNFDADSLEFNFWSLDSTVAIVKGVEKELGETYDGRYIFDHANENEVFKKYVNRFYYALAVGIYNIQYSYDPEVIIIGGGISVREDMIDEINKRLDIIIDKVEPARIKPIVKKCAFANDANIIGAIYHYLTTSK</sequence>
<dbReference type="CDD" id="cd24152">
    <property type="entry name" value="ASKHA_NBD_ROK-like"/>
    <property type="match status" value="1"/>
</dbReference>
<evidence type="ECO:0000313" key="3">
    <source>
        <dbReference type="Proteomes" id="UP001196408"/>
    </source>
</evidence>
<accession>A0AAW4MTM5</accession>
<dbReference type="AlphaFoldDB" id="A0AAW4MTM5"/>
<dbReference type="EMBL" id="JAHOEF010000025">
    <property type="protein sequence ID" value="MBV3382642.1"/>
    <property type="molecule type" value="Genomic_DNA"/>
</dbReference>
<evidence type="ECO:0000313" key="4">
    <source>
        <dbReference type="Proteomes" id="UP001197492"/>
    </source>
</evidence>
<reference evidence="1 4" key="1">
    <citation type="submission" date="2021-06" db="EMBL/GenBank/DDBJ databases">
        <title>Collection of gut derived symbiotic bacterial strains cultured from healthy donors.</title>
        <authorList>
            <person name="Lin H."/>
            <person name="Littmann E."/>
            <person name="Pamer E.G."/>
        </authorList>
    </citation>
    <scope>NUCLEOTIDE SEQUENCE</scope>
    <source>
        <strain evidence="2 4">MSK.21.70</strain>
        <strain evidence="1">MSK.21.82</strain>
    </source>
</reference>
<evidence type="ECO:0000313" key="2">
    <source>
        <dbReference type="EMBL" id="MBV3392922.1"/>
    </source>
</evidence>
<dbReference type="InterPro" id="IPR000600">
    <property type="entry name" value="ROK"/>
</dbReference>
<name>A0AAW4MTM5_9FIRM</name>
<dbReference type="Pfam" id="PF00480">
    <property type="entry name" value="ROK"/>
    <property type="match status" value="1"/>
</dbReference>
<dbReference type="Proteomes" id="UP001196408">
    <property type="component" value="Unassembled WGS sequence"/>
</dbReference>
<dbReference type="Proteomes" id="UP001197492">
    <property type="component" value="Unassembled WGS sequence"/>
</dbReference>
<evidence type="ECO:0000313" key="1">
    <source>
        <dbReference type="EMBL" id="MBV3382642.1"/>
    </source>
</evidence>
<gene>
    <name evidence="1" type="ORF">KSV97_05235</name>
    <name evidence="2" type="ORF">KSW06_06595</name>
</gene>
<dbReference type="PANTHER" id="PTHR18964:SF170">
    <property type="entry name" value="SUGAR KINASE"/>
    <property type="match status" value="1"/>
</dbReference>